<dbReference type="Proteomes" id="UP001589867">
    <property type="component" value="Unassembled WGS sequence"/>
</dbReference>
<gene>
    <name evidence="4" type="ORF">ACFFIA_29510</name>
</gene>
<dbReference type="Pfam" id="PF13185">
    <property type="entry name" value="GAF_2"/>
    <property type="match status" value="1"/>
</dbReference>
<name>A0ABV6MBN0_9ACTN</name>
<proteinExistence type="predicted"/>
<dbReference type="InterPro" id="IPR003018">
    <property type="entry name" value="GAF"/>
</dbReference>
<dbReference type="Gene3D" id="1.10.10.10">
    <property type="entry name" value="Winged helix-like DNA-binding domain superfamily/Winged helix DNA-binding domain"/>
    <property type="match status" value="1"/>
</dbReference>
<feature type="domain" description="ANTAR" evidence="3">
    <location>
        <begin position="150"/>
        <end position="211"/>
    </location>
</feature>
<dbReference type="Gene3D" id="3.30.450.40">
    <property type="match status" value="1"/>
</dbReference>
<keyword evidence="5" id="KW-1185">Reference proteome</keyword>
<evidence type="ECO:0000259" key="3">
    <source>
        <dbReference type="PROSITE" id="PS50921"/>
    </source>
</evidence>
<dbReference type="Pfam" id="PF03861">
    <property type="entry name" value="ANTAR"/>
    <property type="match status" value="1"/>
</dbReference>
<accession>A0ABV6MBN0</accession>
<dbReference type="SMART" id="SM00065">
    <property type="entry name" value="GAF"/>
    <property type="match status" value="1"/>
</dbReference>
<comment type="caution">
    <text evidence="4">The sequence shown here is derived from an EMBL/GenBank/DDBJ whole genome shotgun (WGS) entry which is preliminary data.</text>
</comment>
<reference evidence="4 5" key="1">
    <citation type="submission" date="2024-09" db="EMBL/GenBank/DDBJ databases">
        <authorList>
            <person name="Sun Q."/>
            <person name="Mori K."/>
        </authorList>
    </citation>
    <scope>NUCLEOTIDE SEQUENCE [LARGE SCALE GENOMIC DNA]</scope>
    <source>
        <strain evidence="4 5">TBRC 3947</strain>
    </source>
</reference>
<protein>
    <submittedName>
        <fullName evidence="4">GAF and ANTAR domain-containing protein</fullName>
    </submittedName>
</protein>
<evidence type="ECO:0000256" key="2">
    <source>
        <dbReference type="ARBA" id="ARBA00023163"/>
    </source>
</evidence>
<dbReference type="InterPro" id="IPR029016">
    <property type="entry name" value="GAF-like_dom_sf"/>
</dbReference>
<dbReference type="RefSeq" id="WP_377256837.1">
    <property type="nucleotide sequence ID" value="NZ_JBHLUH010000061.1"/>
</dbReference>
<dbReference type="InterPro" id="IPR036388">
    <property type="entry name" value="WH-like_DNA-bd_sf"/>
</dbReference>
<dbReference type="PROSITE" id="PS50921">
    <property type="entry name" value="ANTAR"/>
    <property type="match status" value="1"/>
</dbReference>
<dbReference type="EMBL" id="JBHLUH010000061">
    <property type="protein sequence ID" value="MFC0531793.1"/>
    <property type="molecule type" value="Genomic_DNA"/>
</dbReference>
<keyword evidence="2" id="KW-0804">Transcription</keyword>
<evidence type="ECO:0000256" key="1">
    <source>
        <dbReference type="ARBA" id="ARBA00023015"/>
    </source>
</evidence>
<evidence type="ECO:0000313" key="5">
    <source>
        <dbReference type="Proteomes" id="UP001589867"/>
    </source>
</evidence>
<sequence>MDPLDAESEQPGGDGAHQVCGACAAAVPGIDGVSITVMTDDANRTRVCATSPLSERLDDLQFTLGEGPCLDVFTGGVPAIVPDLTSATSRQRWPVFSSAAVDAGVRALYTLPLRVGAIRLGVLAAHRTTAGLLDPEDLVRLLLFAERATLLLVVEDRTEFEKRPLRRAVVHQATGMVAVQLGSSLEMALARLRAHAFTAGLSMEQVADEVVARRLRFSPDNNNEPGL</sequence>
<keyword evidence="1" id="KW-0805">Transcription regulation</keyword>
<dbReference type="InterPro" id="IPR005561">
    <property type="entry name" value="ANTAR"/>
</dbReference>
<dbReference type="SUPFAM" id="SSF55781">
    <property type="entry name" value="GAF domain-like"/>
    <property type="match status" value="1"/>
</dbReference>
<evidence type="ECO:0000313" key="4">
    <source>
        <dbReference type="EMBL" id="MFC0531793.1"/>
    </source>
</evidence>
<organism evidence="4 5">
    <name type="scientific">Phytohabitans kaempferiae</name>
    <dbReference type="NCBI Taxonomy" id="1620943"/>
    <lineage>
        <taxon>Bacteria</taxon>
        <taxon>Bacillati</taxon>
        <taxon>Actinomycetota</taxon>
        <taxon>Actinomycetes</taxon>
        <taxon>Micromonosporales</taxon>
        <taxon>Micromonosporaceae</taxon>
    </lineage>
</organism>
<dbReference type="SMART" id="SM01012">
    <property type="entry name" value="ANTAR"/>
    <property type="match status" value="1"/>
</dbReference>